<comment type="subcellular location">
    <subcellularLocation>
        <location evidence="1">Cell outer membrane</location>
        <topology evidence="1">Multi-pass membrane protein</topology>
    </subcellularLocation>
</comment>
<keyword evidence="10" id="KW-1185">Reference proteome</keyword>
<evidence type="ECO:0000256" key="2">
    <source>
        <dbReference type="ARBA" id="ARBA00022448"/>
    </source>
</evidence>
<keyword evidence="3" id="KW-1134">Transmembrane beta strand</keyword>
<keyword evidence="7" id="KW-0732">Signal</keyword>
<comment type="caution">
    <text evidence="9">The sequence shown here is derived from an EMBL/GenBank/DDBJ whole genome shotgun (WGS) entry which is preliminary data.</text>
</comment>
<evidence type="ECO:0000313" key="10">
    <source>
        <dbReference type="Proteomes" id="UP000238642"/>
    </source>
</evidence>
<feature type="signal peptide" evidence="7">
    <location>
        <begin position="1"/>
        <end position="20"/>
    </location>
</feature>
<evidence type="ECO:0000259" key="8">
    <source>
        <dbReference type="Pfam" id="PF25183"/>
    </source>
</evidence>
<evidence type="ECO:0000256" key="6">
    <source>
        <dbReference type="ARBA" id="ARBA00023237"/>
    </source>
</evidence>
<keyword evidence="6" id="KW-0998">Cell outer membrane</keyword>
<feature type="chain" id="PRO_5015534817" evidence="7">
    <location>
        <begin position="21"/>
        <end position="1127"/>
    </location>
</feature>
<name>A0A2S9JVF5_9SPHI</name>
<sequence>MKKSLLIFALALSSYGVIHAQVTTSSMQGVVTQATGNATVGATIKATHVPSGTAYTGSANEAGRFNLANMRVGGPYRVEVTYVGQDPVVYEDIYLQLGQPFVLNPTFESLSTALDAVTVTGIRSQSVNKTGAATNIGLKQIQELPQTSRSITEFTRLTPQANGNSFAGRDARYNNLQIDGANFNNGFGLSSNPLPGGNSQPISLDAIEEISVNIAPFDVTQSGFTGAGINAVTKSGTNEFHGSVYGYLNNEYLNGVRINKESIDFNRGTKQNYGFTLGGPIIKDRLFFFVSGEREVGTGANASGANLWRASENGVAVPSQNISRVSRDDLERVGDHLRNVWGYEPGRYEGYANEAEQSGNKFLARIDWNINDKHKAAFRYNVLRGESMQVANGNSGPRPRSNFNRVSENSMTFENGNYSIENIVRSFTAELNSNFSAELSNKFLFTYSKIQDKRGTPSSSLFPFVDIWDGNIGANGPTGTNNYMSFGTELFSYNNDVVNDNFSFTNNLTYNVGKHSITGGAAFEVQKFGNSYVRLGTGYYRYASVEDFLKTGTPNEVAPIMYGITYPYEGQDTYARVNFGLASLYAQDRITLTDRFNFTVGLRAEMPIYMNKLTANPSIDALELLDTDGNPRHYSSGKWPKSRVMLSPRLGFNYDVYGDRSLTLRGGTGIFTGRVPFVWLTNMPTGSGVLQNNMEPGNYDQVRPWIDQIRFHPDDMYYYVKNPVYYTDADGNRVTPFINTPEEGAPSSFSLVDDNFKMPSVWRTSIGGDYRIPNTPVTLTTDILYTKDVNAAYQFGANRKISNSRMNYSGDDREYYPNEDAYRYNPDMGANAVTVLTNTKTKGHAFSATFGASVAPWHGLSGSVFYTYSDAKEVSANAGSNASSAWGGSPVISSPNDDVLNISDYAIPHRVVANISYTIKNSTFGVYYNGAHQGRFSYFYANDLNGDGQAMDLIYLPKEVSELTFEEFTVDYTDNNDQERQKVFTVAEQQAGLEAFITENGLESYRGQYLPRNKFLMPWLNRFDIRWTQNLFNNIAKKNDRLQLTVDIVNFANLLNSSWGVQSSILSAGRNVLTTRRVENGVPTFRMLYTQDAKVNENQPTLVNTPFRPASTIGTTWSAMLGLRYAF</sequence>
<evidence type="ECO:0000256" key="1">
    <source>
        <dbReference type="ARBA" id="ARBA00004571"/>
    </source>
</evidence>
<feature type="domain" description="TonB-dependent transporter Oar-like beta-barrel" evidence="8">
    <location>
        <begin position="232"/>
        <end position="943"/>
    </location>
</feature>
<dbReference type="InterPro" id="IPR039426">
    <property type="entry name" value="TonB-dep_rcpt-like"/>
</dbReference>
<evidence type="ECO:0000313" key="9">
    <source>
        <dbReference type="EMBL" id="PRD57233.1"/>
    </source>
</evidence>
<dbReference type="GO" id="GO:0044718">
    <property type="term" value="P:siderophore transmembrane transport"/>
    <property type="evidence" value="ECO:0007669"/>
    <property type="project" value="TreeGrafter"/>
</dbReference>
<dbReference type="RefSeq" id="WP_105724814.1">
    <property type="nucleotide sequence ID" value="NZ_PVBS01000001.1"/>
</dbReference>
<evidence type="ECO:0000256" key="7">
    <source>
        <dbReference type="SAM" id="SignalP"/>
    </source>
</evidence>
<dbReference type="Proteomes" id="UP000238642">
    <property type="component" value="Unassembled WGS sequence"/>
</dbReference>
<gene>
    <name evidence="9" type="ORF">C5749_08540</name>
</gene>
<dbReference type="InterPro" id="IPR036942">
    <property type="entry name" value="Beta-barrel_TonB_sf"/>
</dbReference>
<dbReference type="GO" id="GO:0030246">
    <property type="term" value="F:carbohydrate binding"/>
    <property type="evidence" value="ECO:0007669"/>
    <property type="project" value="InterPro"/>
</dbReference>
<evidence type="ECO:0000256" key="3">
    <source>
        <dbReference type="ARBA" id="ARBA00022452"/>
    </source>
</evidence>
<dbReference type="OrthoDB" id="9768147at2"/>
<dbReference type="GO" id="GO:0009279">
    <property type="term" value="C:cell outer membrane"/>
    <property type="evidence" value="ECO:0007669"/>
    <property type="project" value="UniProtKB-SubCell"/>
</dbReference>
<dbReference type="SUPFAM" id="SSF49452">
    <property type="entry name" value="Starch-binding domain-like"/>
    <property type="match status" value="1"/>
</dbReference>
<dbReference type="PANTHER" id="PTHR30069">
    <property type="entry name" value="TONB-DEPENDENT OUTER MEMBRANE RECEPTOR"/>
    <property type="match status" value="1"/>
</dbReference>
<protein>
    <submittedName>
        <fullName evidence="9">Cell envelope biogenesis protein OmpA</fullName>
    </submittedName>
</protein>
<dbReference type="InterPro" id="IPR057601">
    <property type="entry name" value="Oar-like_b-barrel"/>
</dbReference>
<keyword evidence="2" id="KW-0813">Transport</keyword>
<keyword evidence="5" id="KW-0472">Membrane</keyword>
<dbReference type="EMBL" id="PVBS01000001">
    <property type="protein sequence ID" value="PRD57233.1"/>
    <property type="molecule type" value="Genomic_DNA"/>
</dbReference>
<keyword evidence="4" id="KW-0812">Transmembrane</keyword>
<dbReference type="PANTHER" id="PTHR30069:SF46">
    <property type="entry name" value="OAR PROTEIN"/>
    <property type="match status" value="1"/>
</dbReference>
<proteinExistence type="predicted"/>
<evidence type="ECO:0000256" key="4">
    <source>
        <dbReference type="ARBA" id="ARBA00022692"/>
    </source>
</evidence>
<dbReference type="Pfam" id="PF13620">
    <property type="entry name" value="CarboxypepD_reg"/>
    <property type="match status" value="1"/>
</dbReference>
<accession>A0A2S9JVF5</accession>
<dbReference type="InterPro" id="IPR013784">
    <property type="entry name" value="Carb-bd-like_fold"/>
</dbReference>
<reference evidence="9 10" key="1">
    <citation type="submission" date="2018-02" db="EMBL/GenBank/DDBJ databases">
        <title>The draft genome of Sphingobacterium gobiense H7.</title>
        <authorList>
            <person name="Li L."/>
            <person name="Liu L."/>
            <person name="Zhang X."/>
            <person name="Wang T."/>
            <person name="Liang L."/>
        </authorList>
    </citation>
    <scope>NUCLEOTIDE SEQUENCE [LARGE SCALE GENOMIC DNA]</scope>
    <source>
        <strain evidence="9 10">ACCC 05757</strain>
    </source>
</reference>
<dbReference type="Gene3D" id="2.40.170.20">
    <property type="entry name" value="TonB-dependent receptor, beta-barrel domain"/>
    <property type="match status" value="1"/>
</dbReference>
<dbReference type="SUPFAM" id="SSF56935">
    <property type="entry name" value="Porins"/>
    <property type="match status" value="1"/>
</dbReference>
<evidence type="ECO:0000256" key="5">
    <source>
        <dbReference type="ARBA" id="ARBA00023136"/>
    </source>
</evidence>
<organism evidence="9 10">
    <name type="scientific">Sphingobacterium gobiense</name>
    <dbReference type="NCBI Taxonomy" id="1382456"/>
    <lineage>
        <taxon>Bacteria</taxon>
        <taxon>Pseudomonadati</taxon>
        <taxon>Bacteroidota</taxon>
        <taxon>Sphingobacteriia</taxon>
        <taxon>Sphingobacteriales</taxon>
        <taxon>Sphingobacteriaceae</taxon>
        <taxon>Sphingobacterium</taxon>
    </lineage>
</organism>
<dbReference type="AlphaFoldDB" id="A0A2S9JVF5"/>
<dbReference type="Pfam" id="PF25183">
    <property type="entry name" value="OMP_b-brl_4"/>
    <property type="match status" value="1"/>
</dbReference>
<dbReference type="GO" id="GO:0015344">
    <property type="term" value="F:siderophore uptake transmembrane transporter activity"/>
    <property type="evidence" value="ECO:0007669"/>
    <property type="project" value="TreeGrafter"/>
</dbReference>